<evidence type="ECO:0000313" key="3">
    <source>
        <dbReference type="Proteomes" id="UP000054023"/>
    </source>
</evidence>
<dbReference type="GO" id="GO:0005829">
    <property type="term" value="C:cytosol"/>
    <property type="evidence" value="ECO:0007669"/>
    <property type="project" value="TreeGrafter"/>
</dbReference>
<dbReference type="AlphaFoldDB" id="A0A0W8IC91"/>
<sequence length="415" mass="43796">MWFLRGLFPTSGEITLSGGAAHSSAAPADPNHNPLQGEGMDPEPRLLLITANRVLRDDVALIAATVGAALECRESWDAVAPRDWAVLMCGADSPPASARHGRGALLLGDPGGGPGEEQRLWKIAAEHTGLRPVPLPAAEGWLARHLSEQLLDRSPGRVVAVAGVLGGVGTSTVAYLLAAEQAVRGASVLLIDADPAPGSGIATLSDARHRRMAAGAGMPTPDARRRPEPGHSAEGVAEFGWEELADLEGEIAATQLAAALPVRDAVHVLSGAPGRQVRQRMLEPVVRAARRAFDTVLIDLGRDPETESLVREHLDQLLLVTPCSARGASASRQLGDADGAPRMLVVNGAAQAGWDLNDLTRAADLPLAGAIPEQRWLRREEDLGAAYELLRSRRGASCIGALLEVLDLEQRVRHE</sequence>
<dbReference type="GO" id="GO:0051782">
    <property type="term" value="P:negative regulation of cell division"/>
    <property type="evidence" value="ECO:0007669"/>
    <property type="project" value="TreeGrafter"/>
</dbReference>
<dbReference type="PANTHER" id="PTHR43384">
    <property type="entry name" value="SEPTUM SITE-DETERMINING PROTEIN MIND HOMOLOG, CHLOROPLASTIC-RELATED"/>
    <property type="match status" value="1"/>
</dbReference>
<dbReference type="GO" id="GO:0009898">
    <property type="term" value="C:cytoplasmic side of plasma membrane"/>
    <property type="evidence" value="ECO:0007669"/>
    <property type="project" value="TreeGrafter"/>
</dbReference>
<dbReference type="Gene3D" id="3.40.50.300">
    <property type="entry name" value="P-loop containing nucleotide triphosphate hydrolases"/>
    <property type="match status" value="1"/>
</dbReference>
<feature type="region of interest" description="Disordered" evidence="1">
    <location>
        <begin position="214"/>
        <end position="233"/>
    </location>
</feature>
<evidence type="ECO:0000313" key="2">
    <source>
        <dbReference type="EMBL" id="KUG57561.1"/>
    </source>
</evidence>
<accession>A0A0W8IC91</accession>
<dbReference type="InterPro" id="IPR027417">
    <property type="entry name" value="P-loop_NTPase"/>
</dbReference>
<gene>
    <name evidence="2" type="ORF">AVL63_13020</name>
</gene>
<comment type="caution">
    <text evidence="2">The sequence shown here is derived from an EMBL/GenBank/DDBJ whole genome shotgun (WGS) entry which is preliminary data.</text>
</comment>
<organism evidence="2 3">
    <name type="scientific">Nesterenkonia jeotgali</name>
    <dbReference type="NCBI Taxonomy" id="317018"/>
    <lineage>
        <taxon>Bacteria</taxon>
        <taxon>Bacillati</taxon>
        <taxon>Actinomycetota</taxon>
        <taxon>Actinomycetes</taxon>
        <taxon>Micrococcales</taxon>
        <taxon>Micrococcaceae</taxon>
        <taxon>Nesterenkonia</taxon>
    </lineage>
</organism>
<feature type="compositionally biased region" description="Basic and acidic residues" evidence="1">
    <location>
        <begin position="222"/>
        <end position="231"/>
    </location>
</feature>
<dbReference type="InterPro" id="IPR050625">
    <property type="entry name" value="ParA/MinD_ATPase"/>
</dbReference>
<name>A0A0W8IC91_9MICC</name>
<dbReference type="PANTHER" id="PTHR43384:SF11">
    <property type="entry name" value="SEPTUM SITE DETERMINING PROTEIN"/>
    <property type="match status" value="1"/>
</dbReference>
<reference evidence="3" key="1">
    <citation type="submission" date="2015-12" db="EMBL/GenBank/DDBJ databases">
        <authorList>
            <person name="Nair G.R."/>
            <person name="Kaur G."/>
            <person name="Mayilraj S."/>
        </authorList>
    </citation>
    <scope>NUCLEOTIDE SEQUENCE [LARGE SCALE GENOMIC DNA]</scope>
    <source>
        <strain evidence="3">CD08_7</strain>
    </source>
</reference>
<dbReference type="SUPFAM" id="SSF52540">
    <property type="entry name" value="P-loop containing nucleoside triphosphate hydrolases"/>
    <property type="match status" value="1"/>
</dbReference>
<dbReference type="GO" id="GO:0016887">
    <property type="term" value="F:ATP hydrolysis activity"/>
    <property type="evidence" value="ECO:0007669"/>
    <property type="project" value="TreeGrafter"/>
</dbReference>
<dbReference type="STRING" id="317018.AVL63_13020"/>
<proteinExistence type="predicted"/>
<dbReference type="GO" id="GO:0005524">
    <property type="term" value="F:ATP binding"/>
    <property type="evidence" value="ECO:0007669"/>
    <property type="project" value="TreeGrafter"/>
</dbReference>
<dbReference type="Proteomes" id="UP000054023">
    <property type="component" value="Unassembled WGS sequence"/>
</dbReference>
<dbReference type="EMBL" id="LQBM01000005">
    <property type="protein sequence ID" value="KUG57561.1"/>
    <property type="molecule type" value="Genomic_DNA"/>
</dbReference>
<protein>
    <recommendedName>
        <fullName evidence="4">CobQ/CobB/MinD/ParA nucleotide binding domain-containing protein</fullName>
    </recommendedName>
</protein>
<feature type="compositionally biased region" description="Low complexity" evidence="1">
    <location>
        <begin position="18"/>
        <end position="28"/>
    </location>
</feature>
<feature type="region of interest" description="Disordered" evidence="1">
    <location>
        <begin position="18"/>
        <end position="39"/>
    </location>
</feature>
<keyword evidence="3" id="KW-1185">Reference proteome</keyword>
<evidence type="ECO:0008006" key="4">
    <source>
        <dbReference type="Google" id="ProtNLM"/>
    </source>
</evidence>
<evidence type="ECO:0000256" key="1">
    <source>
        <dbReference type="SAM" id="MobiDB-lite"/>
    </source>
</evidence>